<proteinExistence type="predicted"/>
<keyword evidence="3" id="KW-1185">Reference proteome</keyword>
<gene>
    <name evidence="2" type="ORF">AB4876_05770</name>
</gene>
<dbReference type="Pfam" id="PF22622">
    <property type="entry name" value="MFE-2_hydrat-2_N"/>
    <property type="match status" value="1"/>
</dbReference>
<dbReference type="InterPro" id="IPR029069">
    <property type="entry name" value="HotDog_dom_sf"/>
</dbReference>
<name>A0ABV3U3Z7_9GAMM</name>
<evidence type="ECO:0000313" key="3">
    <source>
        <dbReference type="Proteomes" id="UP001557485"/>
    </source>
</evidence>
<reference evidence="2 3" key="1">
    <citation type="journal article" date="2011" name="Int. J. Syst. Evol. Microbiol.">
        <title>Zhongshania antarctica gen. nov., sp. nov. and Zhongshania guokunii sp. nov., gammaproteobacteria respectively isolated from coastal attached (fast) ice and surface seawater of the Antarctic.</title>
        <authorList>
            <person name="Li H.J."/>
            <person name="Zhang X.Y."/>
            <person name="Chen C.X."/>
            <person name="Zhang Y.J."/>
            <person name="Gao Z.M."/>
            <person name="Yu Y."/>
            <person name="Chen X.L."/>
            <person name="Chen B."/>
            <person name="Zhang Y.Z."/>
        </authorList>
    </citation>
    <scope>NUCLEOTIDE SEQUENCE [LARGE SCALE GENOMIC DNA]</scope>
    <source>
        <strain evidence="2 3">ZS6-22T</strain>
    </source>
</reference>
<organism evidence="2 3">
    <name type="scientific">Zhongshania guokunii</name>
    <dbReference type="NCBI Taxonomy" id="641783"/>
    <lineage>
        <taxon>Bacteria</taxon>
        <taxon>Pseudomonadati</taxon>
        <taxon>Pseudomonadota</taxon>
        <taxon>Gammaproteobacteria</taxon>
        <taxon>Cellvibrionales</taxon>
        <taxon>Spongiibacteraceae</taxon>
        <taxon>Zhongshania</taxon>
    </lineage>
</organism>
<dbReference type="PANTHER" id="PTHR13078">
    <property type="entry name" value="PEROXISOMAL MULTIFUNCTIONAL ENZYME TYPE 2-RELATED"/>
    <property type="match status" value="1"/>
</dbReference>
<dbReference type="RefSeq" id="WP_368380697.1">
    <property type="nucleotide sequence ID" value="NZ_JBFRYA010000004.1"/>
</dbReference>
<comment type="caution">
    <text evidence="2">The sequence shown here is derived from an EMBL/GenBank/DDBJ whole genome shotgun (WGS) entry which is preliminary data.</text>
</comment>
<dbReference type="Proteomes" id="UP001557485">
    <property type="component" value="Unassembled WGS sequence"/>
</dbReference>
<dbReference type="PANTHER" id="PTHR13078:SF56">
    <property type="entry name" value="PEROXISOMAL MULTIFUNCTIONAL ENZYME TYPE 2"/>
    <property type="match status" value="1"/>
</dbReference>
<dbReference type="InterPro" id="IPR054357">
    <property type="entry name" value="MFE-2_N"/>
</dbReference>
<dbReference type="EMBL" id="JBFRYA010000004">
    <property type="protein sequence ID" value="MEX1668410.1"/>
    <property type="molecule type" value="Genomic_DNA"/>
</dbReference>
<evidence type="ECO:0000259" key="1">
    <source>
        <dbReference type="Pfam" id="PF22622"/>
    </source>
</evidence>
<feature type="domain" description="Peroxisomal multifunctional enzyme type 2-like N-terminal" evidence="1">
    <location>
        <begin position="29"/>
        <end position="157"/>
    </location>
</feature>
<sequence>MSSADKQSTPMQLNYDALMNWPFEPLTASYDKDDCIAYALGIAAGDGPAITAEEQQYISDNEQLKALPMMAIVLNEGTMWTMDPATGIDWRKTLHAEESITIHKPIASAATLTANYHVEEIYDRGPGKGAFMYEQRVLSEADNSPVATIRIGTFLMGNGGFGGAATHTPAPIKVPADRAPDQSLDLATPSSDNTRYHLGEQFVGALKNVPGAEGKPPLRGVCAFGVAGRALLHLACADQAQRLKHMGLRYKAPIFADETLRTELWYDDTPGKAYFRVICVERDTIVMDNGVLEFEPD</sequence>
<dbReference type="SUPFAM" id="SSF54637">
    <property type="entry name" value="Thioesterase/thiol ester dehydrase-isomerase"/>
    <property type="match status" value="2"/>
</dbReference>
<evidence type="ECO:0000313" key="2">
    <source>
        <dbReference type="EMBL" id="MEX1668410.1"/>
    </source>
</evidence>
<dbReference type="Gene3D" id="3.10.129.10">
    <property type="entry name" value="Hotdog Thioesterase"/>
    <property type="match status" value="2"/>
</dbReference>
<protein>
    <submittedName>
        <fullName evidence="2">MaoC family dehydratase N-terminal domain-containing protein</fullName>
    </submittedName>
</protein>
<accession>A0ABV3U3Z7</accession>